<evidence type="ECO:0000313" key="4">
    <source>
        <dbReference type="Proteomes" id="UP000255099"/>
    </source>
</evidence>
<dbReference type="PANTHER" id="PTHR34611:SF4">
    <property type="entry name" value="RECOMBINATION-PROMOTING NUCLEASE PSLT051"/>
    <property type="match status" value="1"/>
</dbReference>
<dbReference type="InterPro" id="IPR006842">
    <property type="entry name" value="Transposase_31"/>
</dbReference>
<dbReference type="PANTHER" id="PTHR34611">
    <property type="match status" value="1"/>
</dbReference>
<accession>A0A377VWQ3</accession>
<dbReference type="InterPro" id="IPR051699">
    <property type="entry name" value="Rpn/YhgA-like_nuclease"/>
</dbReference>
<comment type="similarity">
    <text evidence="1">Belongs to the Rpn/YhgA-like nuclease family.</text>
</comment>
<dbReference type="InterPro" id="IPR010106">
    <property type="entry name" value="RpnA"/>
</dbReference>
<reference evidence="3 4" key="1">
    <citation type="submission" date="2018-06" db="EMBL/GenBank/DDBJ databases">
        <authorList>
            <consortium name="Pathogen Informatics"/>
            <person name="Doyle S."/>
        </authorList>
    </citation>
    <scope>NUCLEOTIDE SEQUENCE [LARGE SCALE GENOMIC DNA]</scope>
    <source>
        <strain evidence="3 4">NCTC9637</strain>
    </source>
</reference>
<dbReference type="AlphaFoldDB" id="A0A377VWQ3"/>
<feature type="domain" description="Transposase (putative) YhgA-like" evidence="2">
    <location>
        <begin position="7"/>
        <end position="200"/>
    </location>
</feature>
<gene>
    <name evidence="3" type="ORF">NCTC9637_00096</name>
</gene>
<organism evidence="3 4">
    <name type="scientific">Klebsiella pneumoniae</name>
    <dbReference type="NCBI Taxonomy" id="573"/>
    <lineage>
        <taxon>Bacteria</taxon>
        <taxon>Pseudomonadati</taxon>
        <taxon>Pseudomonadota</taxon>
        <taxon>Gammaproteobacteria</taxon>
        <taxon>Enterobacterales</taxon>
        <taxon>Enterobacteriaceae</taxon>
        <taxon>Klebsiella/Raoultella group</taxon>
        <taxon>Klebsiella</taxon>
        <taxon>Klebsiella pneumoniae complex</taxon>
    </lineage>
</organism>
<name>A0A377VWQ3_KLEPN</name>
<dbReference type="GO" id="GO:1990238">
    <property type="term" value="F:double-stranded DNA endonuclease activity"/>
    <property type="evidence" value="ECO:0007669"/>
    <property type="project" value="TreeGrafter"/>
</dbReference>
<sequence>MKTTPTAHDALFKQFLTHPETARDFLEVHLPAALRQACDLNTLQLESGSFVEDDLRAYYSDVLYSLKAGQGDGYIYALIEHQSSPDKQMAFRLMRYAIAAGNEQLPLVIPILFYHGQVTPYPYPMSWLQAFSAPELAGQLYSGEFPLVDVTVIPDDQIMQHRRVAILELLQKHVRQRDLAELLEQLVTLLLAGYTTNEQLTSLMNYMLQVGETRNPGELLSTLASRVPEHEDTLMTIAEKLRLEGEQRGLQKGMLLGEEKGRQEGMLEGKLEVARTMLANGLDRDSVMKMTGLTADDLAQIRH</sequence>
<dbReference type="EMBL" id="UGLB01000001">
    <property type="protein sequence ID" value="STT45258.1"/>
    <property type="molecule type" value="Genomic_DNA"/>
</dbReference>
<proteinExistence type="inferred from homology"/>
<dbReference type="Proteomes" id="UP000255099">
    <property type="component" value="Unassembled WGS sequence"/>
</dbReference>
<dbReference type="RefSeq" id="WP_115217232.1">
    <property type="nucleotide sequence ID" value="NZ_UGJZ01000002.1"/>
</dbReference>
<dbReference type="Pfam" id="PF04754">
    <property type="entry name" value="Transposase_31"/>
    <property type="match status" value="1"/>
</dbReference>
<dbReference type="GO" id="GO:0006310">
    <property type="term" value="P:DNA recombination"/>
    <property type="evidence" value="ECO:0007669"/>
    <property type="project" value="TreeGrafter"/>
</dbReference>
<evidence type="ECO:0000313" key="3">
    <source>
        <dbReference type="EMBL" id="STT45258.1"/>
    </source>
</evidence>
<dbReference type="NCBIfam" id="TIGR01784">
    <property type="entry name" value="T_den_put_tspse"/>
    <property type="match status" value="1"/>
</dbReference>
<protein>
    <submittedName>
        <fullName evidence="3">Putative transposase</fullName>
    </submittedName>
</protein>
<evidence type="ECO:0000259" key="2">
    <source>
        <dbReference type="Pfam" id="PF04754"/>
    </source>
</evidence>
<evidence type="ECO:0000256" key="1">
    <source>
        <dbReference type="ARBA" id="ARBA00009787"/>
    </source>
</evidence>